<dbReference type="KEGG" id="abae:CL176_09640"/>
<dbReference type="SUPFAM" id="SSF46689">
    <property type="entry name" value="Homeodomain-like"/>
    <property type="match status" value="1"/>
</dbReference>
<dbReference type="EMBL" id="CP023434">
    <property type="protein sequence ID" value="AXY26237.1"/>
    <property type="molecule type" value="Genomic_DNA"/>
</dbReference>
<dbReference type="InterPro" id="IPR051917">
    <property type="entry name" value="Transposase-Integrase"/>
</dbReference>
<dbReference type="PANTHER" id="PTHR10948:SF23">
    <property type="entry name" value="TRANSPOSASE INSI FOR INSERTION SEQUENCE ELEMENT IS30A-RELATED"/>
    <property type="match status" value="1"/>
</dbReference>
<dbReference type="GO" id="GO:0005829">
    <property type="term" value="C:cytosol"/>
    <property type="evidence" value="ECO:0007669"/>
    <property type="project" value="TreeGrafter"/>
</dbReference>
<dbReference type="InterPro" id="IPR025246">
    <property type="entry name" value="IS30-like_HTH"/>
</dbReference>
<evidence type="ECO:0000256" key="1">
    <source>
        <dbReference type="ARBA" id="ARBA00023125"/>
    </source>
</evidence>
<dbReference type="GO" id="GO:0032196">
    <property type="term" value="P:transposition"/>
    <property type="evidence" value="ECO:0007669"/>
    <property type="project" value="TreeGrafter"/>
</dbReference>
<dbReference type="InterPro" id="IPR009057">
    <property type="entry name" value="Homeodomain-like_sf"/>
</dbReference>
<dbReference type="Proteomes" id="UP000263232">
    <property type="component" value="Chromosome"/>
</dbReference>
<keyword evidence="1" id="KW-0238">DNA-binding</keyword>
<gene>
    <name evidence="3" type="ORF">CL176_09640</name>
</gene>
<accession>A0A347WMD0</accession>
<dbReference type="RefSeq" id="WP_118991132.1">
    <property type="nucleotide sequence ID" value="NZ_CP023434.1"/>
</dbReference>
<proteinExistence type="predicted"/>
<dbReference type="AlphaFoldDB" id="A0A347WMD0"/>
<dbReference type="GO" id="GO:0004803">
    <property type="term" value="F:transposase activity"/>
    <property type="evidence" value="ECO:0007669"/>
    <property type="project" value="TreeGrafter"/>
</dbReference>
<dbReference type="Pfam" id="PF13936">
    <property type="entry name" value="HTH_38"/>
    <property type="match status" value="1"/>
</dbReference>
<feature type="domain" description="Transposase IS30-like HTH" evidence="2">
    <location>
        <begin position="14"/>
        <end position="55"/>
    </location>
</feature>
<protein>
    <recommendedName>
        <fullName evidence="2">Transposase IS30-like HTH domain-containing protein</fullName>
    </recommendedName>
</protein>
<dbReference type="InterPro" id="IPR011991">
    <property type="entry name" value="ArsR-like_HTH"/>
</dbReference>
<keyword evidence="4" id="KW-1185">Reference proteome</keyword>
<dbReference type="GO" id="GO:0003677">
    <property type="term" value="F:DNA binding"/>
    <property type="evidence" value="ECO:0007669"/>
    <property type="project" value="UniProtKB-KW"/>
</dbReference>
<evidence type="ECO:0000313" key="4">
    <source>
        <dbReference type="Proteomes" id="UP000263232"/>
    </source>
</evidence>
<organism evidence="3 4">
    <name type="scientific">Suicoccus acidiformans</name>
    <dbReference type="NCBI Taxonomy" id="2036206"/>
    <lineage>
        <taxon>Bacteria</taxon>
        <taxon>Bacillati</taxon>
        <taxon>Bacillota</taxon>
        <taxon>Bacilli</taxon>
        <taxon>Lactobacillales</taxon>
        <taxon>Aerococcaceae</taxon>
        <taxon>Suicoccus</taxon>
    </lineage>
</organism>
<evidence type="ECO:0000259" key="2">
    <source>
        <dbReference type="Pfam" id="PF13936"/>
    </source>
</evidence>
<dbReference type="OrthoDB" id="9776104at2"/>
<name>A0A347WMD0_9LACT</name>
<dbReference type="PANTHER" id="PTHR10948">
    <property type="entry name" value="TRANSPOSASE"/>
    <property type="match status" value="1"/>
</dbReference>
<dbReference type="CDD" id="cd00090">
    <property type="entry name" value="HTH_ARSR"/>
    <property type="match status" value="1"/>
</dbReference>
<sequence>MPKSDANTTHRTFHHLSATERGQIQALYDQGVTQTEIAKRLQISQSTVSRKIKRGTVTQMKSDYTFVEVYKADAGQRVAEENKRRSGLKRYQSLLFRLHELASSGYLSTRRL</sequence>
<reference evidence="3 4" key="1">
    <citation type="submission" date="2017-09" db="EMBL/GenBank/DDBJ databases">
        <title>Complete genome sequence of Oxytococcus suis strain ZY16052.</title>
        <authorList>
            <person name="Li F."/>
        </authorList>
    </citation>
    <scope>NUCLEOTIDE SEQUENCE [LARGE SCALE GENOMIC DNA]</scope>
    <source>
        <strain evidence="3 4">ZY16052</strain>
    </source>
</reference>
<dbReference type="Gene3D" id="1.10.10.60">
    <property type="entry name" value="Homeodomain-like"/>
    <property type="match status" value="1"/>
</dbReference>
<evidence type="ECO:0000313" key="3">
    <source>
        <dbReference type="EMBL" id="AXY26237.1"/>
    </source>
</evidence>